<proteinExistence type="predicted"/>
<keyword evidence="2" id="KW-0732">Signal</keyword>
<organism evidence="3 4">
    <name type="scientific">Hyalella azteca</name>
    <name type="common">Amphipod</name>
    <dbReference type="NCBI Taxonomy" id="294128"/>
    <lineage>
        <taxon>Eukaryota</taxon>
        <taxon>Metazoa</taxon>
        <taxon>Ecdysozoa</taxon>
        <taxon>Arthropoda</taxon>
        <taxon>Crustacea</taxon>
        <taxon>Multicrustacea</taxon>
        <taxon>Malacostraca</taxon>
        <taxon>Eumalacostraca</taxon>
        <taxon>Peracarida</taxon>
        <taxon>Amphipoda</taxon>
        <taxon>Senticaudata</taxon>
        <taxon>Talitrida</taxon>
        <taxon>Talitroidea</taxon>
        <taxon>Hyalellidae</taxon>
        <taxon>Hyalella</taxon>
    </lineage>
</organism>
<dbReference type="OrthoDB" id="6066929at2759"/>
<dbReference type="Proteomes" id="UP000694843">
    <property type="component" value="Unplaced"/>
</dbReference>
<feature type="chain" id="PRO_5034762139" evidence="2">
    <location>
        <begin position="33"/>
        <end position="242"/>
    </location>
</feature>
<feature type="signal peptide" evidence="2">
    <location>
        <begin position="1"/>
        <end position="32"/>
    </location>
</feature>
<accession>A0A8B7N7C7</accession>
<dbReference type="AlphaFoldDB" id="A0A8B7N7C7"/>
<gene>
    <name evidence="4" type="primary">LOC108666758</name>
</gene>
<dbReference type="GeneID" id="108666758"/>
<name>A0A8B7N7C7_HYAAZ</name>
<evidence type="ECO:0000313" key="3">
    <source>
        <dbReference type="Proteomes" id="UP000694843"/>
    </source>
</evidence>
<keyword evidence="3" id="KW-1185">Reference proteome</keyword>
<evidence type="ECO:0000256" key="2">
    <source>
        <dbReference type="SAM" id="SignalP"/>
    </source>
</evidence>
<reference evidence="4" key="1">
    <citation type="submission" date="2025-08" db="UniProtKB">
        <authorList>
            <consortium name="RefSeq"/>
        </authorList>
    </citation>
    <scope>IDENTIFICATION</scope>
    <source>
        <tissue evidence="4">Whole organism</tissue>
    </source>
</reference>
<sequence length="242" mass="26882">MRFCGGRFASSSSTVLLSAFVLLSYMSAAVTAGPTTKMTAAGILPPMPYHHALADVSRRPGDTAPVLRQVSELPRWFVMPESYEQSSLAIGKRRSFGAWSGKRDSQSDRYLSLVTRLHSLLQDKISHRDLSNKRQQFSAWAGKRSPLEADQNQDSLADLTQKTGTDQSTTPPQAMRGFNRPWKRTSESEDAGSQSDLRRLLNSIRDANVVRRAFSAWSGKRGFSAWAGKRSDDGIPEKLELF</sequence>
<feature type="compositionally biased region" description="Polar residues" evidence="1">
    <location>
        <begin position="162"/>
        <end position="172"/>
    </location>
</feature>
<protein>
    <submittedName>
        <fullName evidence="4">Uncharacterized protein LOC108666758</fullName>
    </submittedName>
</protein>
<feature type="region of interest" description="Disordered" evidence="1">
    <location>
        <begin position="162"/>
        <end position="195"/>
    </location>
</feature>
<evidence type="ECO:0000256" key="1">
    <source>
        <dbReference type="SAM" id="MobiDB-lite"/>
    </source>
</evidence>
<dbReference type="RefSeq" id="XP_018009173.1">
    <property type="nucleotide sequence ID" value="XM_018153684.2"/>
</dbReference>
<evidence type="ECO:0000313" key="4">
    <source>
        <dbReference type="RefSeq" id="XP_018009173.1"/>
    </source>
</evidence>
<dbReference type="KEGG" id="hazt:108666758"/>